<comment type="caution">
    <text evidence="14">The sequence shown here is derived from an EMBL/GenBank/DDBJ whole genome shotgun (WGS) entry which is preliminary data.</text>
</comment>
<dbReference type="NCBIfam" id="TIGR00131">
    <property type="entry name" value="gal_kin"/>
    <property type="match status" value="1"/>
</dbReference>
<evidence type="ECO:0000256" key="2">
    <source>
        <dbReference type="ARBA" id="ARBA00022679"/>
    </source>
</evidence>
<dbReference type="EC" id="2.7.1.6" evidence="10"/>
<dbReference type="InterPro" id="IPR000705">
    <property type="entry name" value="Galactokinase"/>
</dbReference>
<dbReference type="PROSITE" id="PS00627">
    <property type="entry name" value="GHMP_KINASES_ATP"/>
    <property type="match status" value="1"/>
</dbReference>
<dbReference type="InterPro" id="IPR006203">
    <property type="entry name" value="GHMP_knse_ATP-bd_CS"/>
</dbReference>
<dbReference type="FunFam" id="3.30.70.890:FF:000001">
    <property type="entry name" value="Galactokinase"/>
    <property type="match status" value="1"/>
</dbReference>
<dbReference type="GO" id="GO:0046872">
    <property type="term" value="F:metal ion binding"/>
    <property type="evidence" value="ECO:0007669"/>
    <property type="project" value="UniProtKB-KW"/>
</dbReference>
<dbReference type="PRINTS" id="PR00473">
    <property type="entry name" value="GALCTOKINASE"/>
</dbReference>
<feature type="domain" description="GHMP kinase C-terminal" evidence="12">
    <location>
        <begin position="268"/>
        <end position="337"/>
    </location>
</feature>
<evidence type="ECO:0000256" key="1">
    <source>
        <dbReference type="ARBA" id="ARBA00006566"/>
    </source>
</evidence>
<evidence type="ECO:0000313" key="15">
    <source>
        <dbReference type="Proteomes" id="UP001139157"/>
    </source>
</evidence>
<dbReference type="PIRSF" id="PIRSF000530">
    <property type="entry name" value="Galactokinase"/>
    <property type="match status" value="1"/>
</dbReference>
<gene>
    <name evidence="14" type="primary">galK</name>
    <name evidence="14" type="ORF">NDR86_23470</name>
</gene>
<name>A0A9X2EA56_9NOCA</name>
<accession>A0A9X2EA56</accession>
<dbReference type="SUPFAM" id="SSF55060">
    <property type="entry name" value="GHMP Kinase, C-terminal domain"/>
    <property type="match status" value="1"/>
</dbReference>
<evidence type="ECO:0000259" key="11">
    <source>
        <dbReference type="Pfam" id="PF00288"/>
    </source>
</evidence>
<dbReference type="InterPro" id="IPR014721">
    <property type="entry name" value="Ribsml_uS5_D2-typ_fold_subgr"/>
</dbReference>
<comment type="similarity">
    <text evidence="1">Belongs to the GHMP kinase family. GalK subfamily.</text>
</comment>
<evidence type="ECO:0000259" key="13">
    <source>
        <dbReference type="Pfam" id="PF10509"/>
    </source>
</evidence>
<dbReference type="Pfam" id="PF10509">
    <property type="entry name" value="GalKase_gal_bdg"/>
    <property type="match status" value="1"/>
</dbReference>
<dbReference type="RefSeq" id="WP_251914747.1">
    <property type="nucleotide sequence ID" value="NZ_JAMRXG010000010.1"/>
</dbReference>
<evidence type="ECO:0000259" key="12">
    <source>
        <dbReference type="Pfam" id="PF08544"/>
    </source>
</evidence>
<dbReference type="PROSITE" id="PS00106">
    <property type="entry name" value="GALACTOKINASE"/>
    <property type="match status" value="1"/>
</dbReference>
<dbReference type="Gene3D" id="3.30.70.890">
    <property type="entry name" value="GHMP kinase, C-terminal domain"/>
    <property type="match status" value="1"/>
</dbReference>
<keyword evidence="5" id="KW-0418">Kinase</keyword>
<dbReference type="InterPro" id="IPR013750">
    <property type="entry name" value="GHMP_kinase_C_dom"/>
</dbReference>
<keyword evidence="6" id="KW-0067">ATP-binding</keyword>
<evidence type="ECO:0000256" key="10">
    <source>
        <dbReference type="NCBIfam" id="TIGR00131"/>
    </source>
</evidence>
<keyword evidence="3" id="KW-0479">Metal-binding</keyword>
<keyword evidence="9" id="KW-0119">Carbohydrate metabolism</keyword>
<dbReference type="InterPro" id="IPR019539">
    <property type="entry name" value="GalKase_N"/>
</dbReference>
<keyword evidence="2 14" id="KW-0808">Transferase</keyword>
<evidence type="ECO:0000256" key="8">
    <source>
        <dbReference type="ARBA" id="ARBA00023144"/>
    </source>
</evidence>
<dbReference type="GO" id="GO:0004335">
    <property type="term" value="F:galactokinase activity"/>
    <property type="evidence" value="ECO:0007669"/>
    <property type="project" value="UniProtKB-UniRule"/>
</dbReference>
<keyword evidence="4" id="KW-0547">Nucleotide-binding</keyword>
<feature type="domain" description="GHMP kinase N-terminal" evidence="11">
    <location>
        <begin position="81"/>
        <end position="161"/>
    </location>
</feature>
<dbReference type="GO" id="GO:0006012">
    <property type="term" value="P:galactose metabolic process"/>
    <property type="evidence" value="ECO:0007669"/>
    <property type="project" value="UniProtKB-UniRule"/>
</dbReference>
<evidence type="ECO:0000256" key="3">
    <source>
        <dbReference type="ARBA" id="ARBA00022723"/>
    </source>
</evidence>
<evidence type="ECO:0000256" key="9">
    <source>
        <dbReference type="ARBA" id="ARBA00023277"/>
    </source>
</evidence>
<dbReference type="PRINTS" id="PR00959">
    <property type="entry name" value="MEVGALKINASE"/>
</dbReference>
<sequence>MNGVWVAPGRVNIIGEHTDYNGGYALPIALPQVVTCAARASADGLVRIGSRQHPEDHLCQTISGLADAEVAGWARYPLGVVHEYVRRGHRIPGVVLGLDGAVPVGAGLSSSAAVECSVAIALRDLFALPITNAELIDIGRAAENDYVGAATGTLDQSASVLCTAGHALFLDFDTGARAQVPFDLAAAGLELLVIDTNTPHQLADGGYARRRDECERAAAALGVRSLRAITEVADVQRIDDPVLRRRARHIVTENARVLGVVEMLRAGRDPRAIGPLLTAGHASLRDDFEISTPQLDAAVAAALTAGAHGARMVGGGFGGSIIALTDTGRTRDIVQSVEQRFHQEGFTAPRTFVAVPSAGARRIS</sequence>
<evidence type="ECO:0000256" key="7">
    <source>
        <dbReference type="ARBA" id="ARBA00022842"/>
    </source>
</evidence>
<dbReference type="GO" id="GO:0005524">
    <property type="term" value="F:ATP binding"/>
    <property type="evidence" value="ECO:0007669"/>
    <property type="project" value="UniProtKB-UniRule"/>
</dbReference>
<evidence type="ECO:0000313" key="14">
    <source>
        <dbReference type="EMBL" id="MCM6776450.1"/>
    </source>
</evidence>
<keyword evidence="8" id="KW-0299">Galactose metabolism</keyword>
<feature type="domain" description="Galactokinase N-terminal" evidence="13">
    <location>
        <begin position="3"/>
        <end position="39"/>
    </location>
</feature>
<dbReference type="InterPro" id="IPR006204">
    <property type="entry name" value="GHMP_kinase_N_dom"/>
</dbReference>
<dbReference type="SUPFAM" id="SSF54211">
    <property type="entry name" value="Ribosomal protein S5 domain 2-like"/>
    <property type="match status" value="1"/>
</dbReference>
<protein>
    <recommendedName>
        <fullName evidence="10">Galactokinase</fullName>
        <ecNumber evidence="10">2.7.1.6</ecNumber>
    </recommendedName>
</protein>
<dbReference type="PANTHER" id="PTHR10457">
    <property type="entry name" value="MEVALONATE KINASE/GALACTOKINASE"/>
    <property type="match status" value="1"/>
</dbReference>
<dbReference type="InterPro" id="IPR036554">
    <property type="entry name" value="GHMP_kinase_C_sf"/>
</dbReference>
<dbReference type="Pfam" id="PF08544">
    <property type="entry name" value="GHMP_kinases_C"/>
    <property type="match status" value="1"/>
</dbReference>
<dbReference type="Pfam" id="PF00288">
    <property type="entry name" value="GHMP_kinases_N"/>
    <property type="match status" value="1"/>
</dbReference>
<evidence type="ECO:0000256" key="5">
    <source>
        <dbReference type="ARBA" id="ARBA00022777"/>
    </source>
</evidence>
<reference evidence="14" key="1">
    <citation type="submission" date="2022-06" db="EMBL/GenBank/DDBJ databases">
        <title>Novel species in genus nocardia.</title>
        <authorList>
            <person name="Li F."/>
        </authorList>
    </citation>
    <scope>NUCLEOTIDE SEQUENCE</scope>
    <source>
        <strain evidence="14">CDC141</strain>
    </source>
</reference>
<dbReference type="InterPro" id="IPR020568">
    <property type="entry name" value="Ribosomal_Su5_D2-typ_SF"/>
</dbReference>
<dbReference type="InterPro" id="IPR006206">
    <property type="entry name" value="Mevalonate/galactokinase"/>
</dbReference>
<dbReference type="Proteomes" id="UP001139157">
    <property type="component" value="Unassembled WGS sequence"/>
</dbReference>
<dbReference type="PANTHER" id="PTHR10457:SF7">
    <property type="entry name" value="GALACTOKINASE-RELATED"/>
    <property type="match status" value="1"/>
</dbReference>
<dbReference type="AlphaFoldDB" id="A0A9X2EA56"/>
<dbReference type="Gene3D" id="3.30.230.10">
    <property type="match status" value="1"/>
</dbReference>
<dbReference type="EMBL" id="JAMRXG010000010">
    <property type="protein sequence ID" value="MCM6776450.1"/>
    <property type="molecule type" value="Genomic_DNA"/>
</dbReference>
<proteinExistence type="inferred from homology"/>
<organism evidence="14 15">
    <name type="scientific">Nocardia pulmonis</name>
    <dbReference type="NCBI Taxonomy" id="2951408"/>
    <lineage>
        <taxon>Bacteria</taxon>
        <taxon>Bacillati</taxon>
        <taxon>Actinomycetota</taxon>
        <taxon>Actinomycetes</taxon>
        <taxon>Mycobacteriales</taxon>
        <taxon>Nocardiaceae</taxon>
        <taxon>Nocardia</taxon>
    </lineage>
</organism>
<dbReference type="InterPro" id="IPR019741">
    <property type="entry name" value="Galactokinase_CS"/>
</dbReference>
<keyword evidence="15" id="KW-1185">Reference proteome</keyword>
<evidence type="ECO:0000256" key="4">
    <source>
        <dbReference type="ARBA" id="ARBA00022741"/>
    </source>
</evidence>
<evidence type="ECO:0000256" key="6">
    <source>
        <dbReference type="ARBA" id="ARBA00022840"/>
    </source>
</evidence>
<dbReference type="GO" id="GO:0005829">
    <property type="term" value="C:cytosol"/>
    <property type="evidence" value="ECO:0007669"/>
    <property type="project" value="TreeGrafter"/>
</dbReference>
<keyword evidence="7" id="KW-0460">Magnesium</keyword>